<gene>
    <name evidence="5" type="primary">LOC104599198</name>
</gene>
<dbReference type="Proteomes" id="UP000189703">
    <property type="component" value="Unplaced"/>
</dbReference>
<proteinExistence type="inferred from homology"/>
<reference evidence="5" key="1">
    <citation type="submission" date="2025-08" db="UniProtKB">
        <authorList>
            <consortium name="RefSeq"/>
        </authorList>
    </citation>
    <scope>IDENTIFICATION</scope>
</reference>
<dbReference type="GeneID" id="104599198"/>
<organism evidence="4 5">
    <name type="scientific">Nelumbo nucifera</name>
    <name type="common">Sacred lotus</name>
    <dbReference type="NCBI Taxonomy" id="4432"/>
    <lineage>
        <taxon>Eukaryota</taxon>
        <taxon>Viridiplantae</taxon>
        <taxon>Streptophyta</taxon>
        <taxon>Embryophyta</taxon>
        <taxon>Tracheophyta</taxon>
        <taxon>Spermatophyta</taxon>
        <taxon>Magnoliopsida</taxon>
        <taxon>Proteales</taxon>
        <taxon>Nelumbonaceae</taxon>
        <taxon>Nelumbo</taxon>
    </lineage>
</organism>
<evidence type="ECO:0000256" key="2">
    <source>
        <dbReference type="ARBA" id="ARBA00022472"/>
    </source>
</evidence>
<dbReference type="PANTHER" id="PTHR13068:SF3">
    <property type="entry name" value="MITOCHONDRIAL TRANSCRIPTION TERMINATION FACTOR FAMILY PROTEIN"/>
    <property type="match status" value="1"/>
</dbReference>
<dbReference type="RefSeq" id="XP_010259935.1">
    <property type="nucleotide sequence ID" value="XM_010261633.2"/>
</dbReference>
<protein>
    <submittedName>
        <fullName evidence="5">Transcription termination factor MTERF2, chloroplastic isoform X2</fullName>
    </submittedName>
</protein>
<dbReference type="AlphaFoldDB" id="A0A1U8A507"/>
<dbReference type="GO" id="GO:0006353">
    <property type="term" value="P:DNA-templated transcription termination"/>
    <property type="evidence" value="ECO:0007669"/>
    <property type="project" value="UniProtKB-KW"/>
</dbReference>
<evidence type="ECO:0000313" key="4">
    <source>
        <dbReference type="Proteomes" id="UP000189703"/>
    </source>
</evidence>
<keyword evidence="2" id="KW-0806">Transcription termination</keyword>
<dbReference type="OrthoDB" id="637682at2759"/>
<evidence type="ECO:0000256" key="3">
    <source>
        <dbReference type="ARBA" id="ARBA00022946"/>
    </source>
</evidence>
<keyword evidence="2" id="KW-0804">Transcription</keyword>
<evidence type="ECO:0000313" key="5">
    <source>
        <dbReference type="RefSeq" id="XP_010259935.1"/>
    </source>
</evidence>
<comment type="similarity">
    <text evidence="1">Belongs to the mTERF family.</text>
</comment>
<dbReference type="InterPro" id="IPR038538">
    <property type="entry name" value="MTERF_sf"/>
</dbReference>
<dbReference type="Pfam" id="PF02536">
    <property type="entry name" value="mTERF"/>
    <property type="match status" value="1"/>
</dbReference>
<dbReference type="PANTHER" id="PTHR13068">
    <property type="entry name" value="CGI-12 PROTEIN-RELATED"/>
    <property type="match status" value="1"/>
</dbReference>
<dbReference type="FunFam" id="1.25.70.10:FF:000015">
    <property type="entry name" value="Mitochondrial transcription termination factor family protein"/>
    <property type="match status" value="1"/>
</dbReference>
<evidence type="ECO:0000256" key="1">
    <source>
        <dbReference type="ARBA" id="ARBA00007692"/>
    </source>
</evidence>
<dbReference type="InterPro" id="IPR003690">
    <property type="entry name" value="MTERF"/>
</dbReference>
<accession>A0A1U8A507</accession>
<dbReference type="GO" id="GO:0003676">
    <property type="term" value="F:nucleic acid binding"/>
    <property type="evidence" value="ECO:0007669"/>
    <property type="project" value="InterPro"/>
</dbReference>
<name>A0A1U8A507_NELNU</name>
<dbReference type="Gene3D" id="1.25.70.10">
    <property type="entry name" value="Transcription termination factor 3, mitochondrial"/>
    <property type="match status" value="1"/>
</dbReference>
<dbReference type="SMART" id="SM00733">
    <property type="entry name" value="Mterf"/>
    <property type="match status" value="10"/>
</dbReference>
<keyword evidence="4" id="KW-1185">Reference proteome</keyword>
<keyword evidence="2" id="KW-0805">Transcription regulation</keyword>
<keyword evidence="3" id="KW-0809">Transit peptide</keyword>
<sequence length="565" mass="64724">MLAPSLPSLSKNLKISVPHEPVFLGNWNFPCNLQFPGSIYPSPSKTYLKFERFNYSLLFNRLSDTRQRASIVEHGGNSDDEELVLEAREAVAEVLQEGGVSKQESLDIVSNSPKYVKMLIDGVHDLDEHSLWKSWSAEGEDVESLSLKKKVFYMAKEKGDNGMLPFLESIGLNPMVSTHVARYLSSEKLPNLINKVKYMKEILFSSNDDEVVVGKNARRMMINLSISIDEDVQQTLSFFEKMEAKRGGLNMLDSKDVSFQYFVESFPRFLMLPVEYHLKLLVEFFQDIGVPKELTRVVILLFPPIIFYDIEKDIKPRIKAFEKVPRTNVSHAIKSWPHILGCSISKIRSMVEQFGEIGVKNKRLGKVIASSPQLLLRKHHEFLQVVSFMEELGFDGESIGRILSRCPEIFAASVDKTLKRKLKFLADIGISKDHLTRVIRKYPELLVSDIDKTLLPRMKYLMKTGLSKREVASMVRRFSPLLGYSVEEVLRPKLEFLVNTMEKPVKDVVEYPRYFSYSLDKKIKPRFWVLKGRNVECSLKDMLGKNDEDFAADYMGIGKMLVPPL</sequence>